<name>V9DSH1_PHYNI</name>
<dbReference type="HOGENOM" id="CLU_1100889_0_0_1"/>
<evidence type="ECO:0000256" key="1">
    <source>
        <dbReference type="SAM" id="MobiDB-lite"/>
    </source>
</evidence>
<gene>
    <name evidence="2" type="ORF">F443_23053</name>
</gene>
<comment type="caution">
    <text evidence="2">The sequence shown here is derived from an EMBL/GenBank/DDBJ whole genome shotgun (WGS) entry which is preliminary data.</text>
</comment>
<sequence>KNRLNLYKDPAEPAKAPVLPSDTSAQLPSGHADEDLLSVSNTSDLDEIDEIQQQNRVLGKRSRTIEPTKYIQRDNLGELALASDGSSSDEDREPTRASFRPSATQRRVSRTILHQRFQGRSFSYIFEHIQQSVHTEFLAVPPVCRCLLDFGFGPHGLNLMHCRPIDLQGRIDAQESNISFTDFSERNALRPAVSPTSRRDVSEALRALRVFARYFYNSDVVELIDTASAFIDSYKRIPDSEAAGWKLMAYWVS</sequence>
<evidence type="ECO:0000313" key="3">
    <source>
        <dbReference type="Proteomes" id="UP000018721"/>
    </source>
</evidence>
<feature type="region of interest" description="Disordered" evidence="1">
    <location>
        <begin position="1"/>
        <end position="36"/>
    </location>
</feature>
<protein>
    <submittedName>
        <fullName evidence="2">Uncharacterized protein</fullName>
    </submittedName>
</protein>
<accession>V9DSH1</accession>
<reference evidence="2 3" key="1">
    <citation type="submission" date="2013-11" db="EMBL/GenBank/DDBJ databases">
        <title>The Genome Sequence of Phytophthora parasitica P1569.</title>
        <authorList>
            <consortium name="The Broad Institute Genomics Platform"/>
            <person name="Russ C."/>
            <person name="Tyler B."/>
            <person name="Panabieres F."/>
            <person name="Shan W."/>
            <person name="Tripathy S."/>
            <person name="Grunwald N."/>
            <person name="Machado M."/>
            <person name="Johnson C.S."/>
            <person name="Arredondo F."/>
            <person name="Hong C."/>
            <person name="Coffey M."/>
            <person name="Young S.K."/>
            <person name="Zeng Q."/>
            <person name="Gargeya S."/>
            <person name="Fitzgerald M."/>
            <person name="Abouelleil A."/>
            <person name="Alvarado L."/>
            <person name="Chapman S.B."/>
            <person name="Gainer-Dewar J."/>
            <person name="Goldberg J."/>
            <person name="Griggs A."/>
            <person name="Gujja S."/>
            <person name="Hansen M."/>
            <person name="Howarth C."/>
            <person name="Imamovic A."/>
            <person name="Ireland A."/>
            <person name="Larimer J."/>
            <person name="McCowan C."/>
            <person name="Murphy C."/>
            <person name="Pearson M."/>
            <person name="Poon T.W."/>
            <person name="Priest M."/>
            <person name="Roberts A."/>
            <person name="Saif S."/>
            <person name="Shea T."/>
            <person name="Sykes S."/>
            <person name="Wortman J."/>
            <person name="Nusbaum C."/>
            <person name="Birren B."/>
        </authorList>
    </citation>
    <scope>NUCLEOTIDE SEQUENCE [LARGE SCALE GENOMIC DNA]</scope>
    <source>
        <strain evidence="2 3">P1569</strain>
    </source>
</reference>
<dbReference type="Proteomes" id="UP000018721">
    <property type="component" value="Unassembled WGS sequence"/>
</dbReference>
<dbReference type="AlphaFoldDB" id="V9DSH1"/>
<feature type="non-terminal residue" evidence="2">
    <location>
        <position position="1"/>
    </location>
</feature>
<organism evidence="2 3">
    <name type="scientific">Phytophthora nicotianae P1569</name>
    <dbReference type="NCBI Taxonomy" id="1317065"/>
    <lineage>
        <taxon>Eukaryota</taxon>
        <taxon>Sar</taxon>
        <taxon>Stramenopiles</taxon>
        <taxon>Oomycota</taxon>
        <taxon>Peronosporomycetes</taxon>
        <taxon>Peronosporales</taxon>
        <taxon>Peronosporaceae</taxon>
        <taxon>Phytophthora</taxon>
    </lineage>
</organism>
<dbReference type="EMBL" id="ANIZ01004798">
    <property type="protein sequence ID" value="ETI29829.1"/>
    <property type="molecule type" value="Genomic_DNA"/>
</dbReference>
<feature type="region of interest" description="Disordered" evidence="1">
    <location>
        <begin position="80"/>
        <end position="106"/>
    </location>
</feature>
<feature type="non-terminal residue" evidence="2">
    <location>
        <position position="253"/>
    </location>
</feature>
<keyword evidence="3" id="KW-1185">Reference proteome</keyword>
<proteinExistence type="predicted"/>
<evidence type="ECO:0000313" key="2">
    <source>
        <dbReference type="EMBL" id="ETI29829.1"/>
    </source>
</evidence>